<dbReference type="PROSITE" id="PS00455">
    <property type="entry name" value="AMP_BINDING"/>
    <property type="match status" value="1"/>
</dbReference>
<dbReference type="PANTHER" id="PTHR43272">
    <property type="entry name" value="LONG-CHAIN-FATTY-ACID--COA LIGASE"/>
    <property type="match status" value="1"/>
</dbReference>
<dbReference type="GO" id="GO:0016020">
    <property type="term" value="C:membrane"/>
    <property type="evidence" value="ECO:0007669"/>
    <property type="project" value="TreeGrafter"/>
</dbReference>
<sequence length="673" mass="72749">MGSIGTDLRTAGRRPELAGRVTVELIREGGVVREVRADPLVTTPGDGSLADIPFTNAAEAPRHVVVRRKTDGRWQPVTAAEFARQVGAVARGLVAAGLAPGDRVALMSQTRYEWTVLDFAIWAAGGLSVPIYPTASAEQVRWILHDSAAVFFIVETAEDARTARNAMAGLDHSRRIWQIDDGALDELARIGREISDRVLTARRRALGPDSIATLVYTSGTTGMPKGCVLTHGNLHAEAANLVQLLRPVFVEATRQTPATLLFLPLAHILGRAIQVACLLDRITIGLWPSITPEELRPELAAFRPTFLVAVPYFFEKVHDTARETADRMGRAASFVRAERIAVRYGERQHHRMLGTGRGPGLGLRLAKRLYDLLVYRRVRKALGGRLRYAISGSSSLDPRLGMFFFGCGILIYEGYGLTETTAAATLAPPLAPRPKTVGLPVPGTAVRIADDGEVLVKGPIVFGAYWNNPAAAQAMLSGGWLATGDLGRLDDDGYLSIVGRKKDILITSGGKNVSPALLEDRLRGRPPIGQCMVVGEGRHFVGALIALDAEAMAHWLWVRGRPIDTPFSQLREDPELLADIQQAVEHANQAASQAESIRAFRLVDGAFTQQNGLLTPSLKMRRHAVAAAYADEIEALYGGSRGETRNGEALHSGLHGGPRGGLLGDRNSRRSGR</sequence>
<proteinExistence type="predicted"/>
<keyword evidence="6" id="KW-1185">Reference proteome</keyword>
<dbReference type="InterPro" id="IPR020845">
    <property type="entry name" value="AMP-binding_CS"/>
</dbReference>
<dbReference type="CDD" id="cd05907">
    <property type="entry name" value="VL_LC_FACS_like"/>
    <property type="match status" value="1"/>
</dbReference>
<evidence type="ECO:0000256" key="2">
    <source>
        <dbReference type="ARBA" id="ARBA00022840"/>
    </source>
</evidence>
<dbReference type="Pfam" id="PF00501">
    <property type="entry name" value="AMP-binding"/>
    <property type="match status" value="1"/>
</dbReference>
<gene>
    <name evidence="5" type="ORF">FCH28_29440</name>
</gene>
<name>A0A4U0MUF0_9ACTN</name>
<feature type="region of interest" description="Disordered" evidence="3">
    <location>
        <begin position="647"/>
        <end position="673"/>
    </location>
</feature>
<evidence type="ECO:0000313" key="5">
    <source>
        <dbReference type="EMBL" id="TJZ44661.1"/>
    </source>
</evidence>
<feature type="compositionally biased region" description="Gly residues" evidence="3">
    <location>
        <begin position="654"/>
        <end position="663"/>
    </location>
</feature>
<evidence type="ECO:0000313" key="6">
    <source>
        <dbReference type="Proteomes" id="UP000308697"/>
    </source>
</evidence>
<dbReference type="Pfam" id="PF23562">
    <property type="entry name" value="AMP-binding_C_3"/>
    <property type="match status" value="1"/>
</dbReference>
<dbReference type="Proteomes" id="UP000308697">
    <property type="component" value="Unassembled WGS sequence"/>
</dbReference>
<reference evidence="5 6" key="1">
    <citation type="submission" date="2019-04" db="EMBL/GenBank/DDBJ databases">
        <title>Streptomyces piniterrae sp. nov., a heliquinomycin-producing actinomycete isolated from rhizosphere soil of Pinus yunnanensis.</title>
        <authorList>
            <person name="Zhuang X."/>
            <person name="Zhao J."/>
        </authorList>
    </citation>
    <scope>NUCLEOTIDE SEQUENCE [LARGE SCALE GENOMIC DNA]</scope>
    <source>
        <strain evidence="6">jys28</strain>
    </source>
</reference>
<dbReference type="InterPro" id="IPR000873">
    <property type="entry name" value="AMP-dep_synth/lig_dom"/>
</dbReference>
<keyword evidence="2" id="KW-0067">ATP-binding</keyword>
<dbReference type="GO" id="GO:0004467">
    <property type="term" value="F:long-chain fatty acid-CoA ligase activity"/>
    <property type="evidence" value="ECO:0007669"/>
    <property type="project" value="TreeGrafter"/>
</dbReference>
<dbReference type="Gene3D" id="3.40.50.12780">
    <property type="entry name" value="N-terminal domain of ligase-like"/>
    <property type="match status" value="1"/>
</dbReference>
<evidence type="ECO:0000256" key="1">
    <source>
        <dbReference type="ARBA" id="ARBA00022741"/>
    </source>
</evidence>
<accession>A0A4U0MUF0</accession>
<feature type="domain" description="AMP-dependent synthetase/ligase" evidence="4">
    <location>
        <begin position="56"/>
        <end position="466"/>
    </location>
</feature>
<evidence type="ECO:0000259" key="4">
    <source>
        <dbReference type="Pfam" id="PF00501"/>
    </source>
</evidence>
<organism evidence="5 6">
    <name type="scientific">Streptomyces piniterrae</name>
    <dbReference type="NCBI Taxonomy" id="2571125"/>
    <lineage>
        <taxon>Bacteria</taxon>
        <taxon>Bacillati</taxon>
        <taxon>Actinomycetota</taxon>
        <taxon>Actinomycetes</taxon>
        <taxon>Kitasatosporales</taxon>
        <taxon>Streptomycetaceae</taxon>
        <taxon>Streptomyces</taxon>
    </lineage>
</organism>
<dbReference type="EMBL" id="SUMB01000012">
    <property type="protein sequence ID" value="TJZ44661.1"/>
    <property type="molecule type" value="Genomic_DNA"/>
</dbReference>
<dbReference type="OrthoDB" id="5240489at2"/>
<keyword evidence="5" id="KW-0436">Ligase</keyword>
<comment type="caution">
    <text evidence="5">The sequence shown here is derived from an EMBL/GenBank/DDBJ whole genome shotgun (WGS) entry which is preliminary data.</text>
</comment>
<dbReference type="PANTHER" id="PTHR43272:SF33">
    <property type="entry name" value="AMP-BINDING DOMAIN-CONTAINING PROTEIN-RELATED"/>
    <property type="match status" value="1"/>
</dbReference>
<protein>
    <submittedName>
        <fullName evidence="5">Long-chain fatty acid--CoA ligase</fullName>
    </submittedName>
</protein>
<dbReference type="AlphaFoldDB" id="A0A4U0MUF0"/>
<dbReference type="SUPFAM" id="SSF56801">
    <property type="entry name" value="Acetyl-CoA synthetase-like"/>
    <property type="match status" value="1"/>
</dbReference>
<dbReference type="GO" id="GO:0005524">
    <property type="term" value="F:ATP binding"/>
    <property type="evidence" value="ECO:0007669"/>
    <property type="project" value="UniProtKB-KW"/>
</dbReference>
<dbReference type="InterPro" id="IPR042099">
    <property type="entry name" value="ANL_N_sf"/>
</dbReference>
<keyword evidence="1" id="KW-0547">Nucleotide-binding</keyword>
<evidence type="ECO:0000256" key="3">
    <source>
        <dbReference type="SAM" id="MobiDB-lite"/>
    </source>
</evidence>